<dbReference type="FunFam" id="1.20.1250.20:FF:000278">
    <property type="entry name" value="Putative MFS transporter"/>
    <property type="match status" value="1"/>
</dbReference>
<feature type="transmembrane region" description="Helical" evidence="6">
    <location>
        <begin position="404"/>
        <end position="425"/>
    </location>
</feature>
<dbReference type="SUPFAM" id="SSF103473">
    <property type="entry name" value="MFS general substrate transporter"/>
    <property type="match status" value="1"/>
</dbReference>
<dbReference type="FunFam" id="1.20.1250.20:FF:000399">
    <property type="entry name" value="MFS general substrate transporter"/>
    <property type="match status" value="1"/>
</dbReference>
<evidence type="ECO:0000256" key="1">
    <source>
        <dbReference type="ARBA" id="ARBA00004141"/>
    </source>
</evidence>
<dbReference type="InterPro" id="IPR011701">
    <property type="entry name" value="MFS"/>
</dbReference>
<comment type="caution">
    <text evidence="8">The sequence shown here is derived from an EMBL/GenBank/DDBJ whole genome shotgun (WGS) entry which is preliminary data.</text>
</comment>
<dbReference type="GO" id="GO:0005886">
    <property type="term" value="C:plasma membrane"/>
    <property type="evidence" value="ECO:0007669"/>
    <property type="project" value="TreeGrafter"/>
</dbReference>
<feature type="transmembrane region" description="Helical" evidence="6">
    <location>
        <begin position="228"/>
        <end position="248"/>
    </location>
</feature>
<keyword evidence="3 6" id="KW-0812">Transmembrane</keyword>
<feature type="transmembrane region" description="Helical" evidence="6">
    <location>
        <begin position="193"/>
        <end position="216"/>
    </location>
</feature>
<feature type="transmembrane region" description="Helical" evidence="6">
    <location>
        <begin position="61"/>
        <end position="81"/>
    </location>
</feature>
<dbReference type="OrthoDB" id="5298304at2759"/>
<organism evidence="8 9">
    <name type="scientific">Parascedosporium putredinis</name>
    <dbReference type="NCBI Taxonomy" id="1442378"/>
    <lineage>
        <taxon>Eukaryota</taxon>
        <taxon>Fungi</taxon>
        <taxon>Dikarya</taxon>
        <taxon>Ascomycota</taxon>
        <taxon>Pezizomycotina</taxon>
        <taxon>Sordariomycetes</taxon>
        <taxon>Hypocreomycetidae</taxon>
        <taxon>Microascales</taxon>
        <taxon>Microascaceae</taxon>
        <taxon>Parascedosporium</taxon>
    </lineage>
</organism>
<dbReference type="PANTHER" id="PTHR43791">
    <property type="entry name" value="PERMEASE-RELATED"/>
    <property type="match status" value="1"/>
</dbReference>
<feature type="domain" description="Major facilitator superfamily (MFS) profile" evidence="7">
    <location>
        <begin position="44"/>
        <end position="502"/>
    </location>
</feature>
<dbReference type="GO" id="GO:1901604">
    <property type="term" value="F:dethiobiotin transmembrane transporter activity"/>
    <property type="evidence" value="ECO:0007669"/>
    <property type="project" value="TreeGrafter"/>
</dbReference>
<feature type="transmembrane region" description="Helical" evidence="6">
    <location>
        <begin position="481"/>
        <end position="501"/>
    </location>
</feature>
<dbReference type="Proteomes" id="UP000838763">
    <property type="component" value="Unassembled WGS sequence"/>
</dbReference>
<dbReference type="GO" id="GO:0015225">
    <property type="term" value="F:biotin transmembrane transporter activity"/>
    <property type="evidence" value="ECO:0007669"/>
    <property type="project" value="TreeGrafter"/>
</dbReference>
<dbReference type="AlphaFoldDB" id="A0A9P1MBH0"/>
<dbReference type="InterPro" id="IPR020846">
    <property type="entry name" value="MFS_dom"/>
</dbReference>
<dbReference type="Gene3D" id="1.20.1250.20">
    <property type="entry name" value="MFS general substrate transporter like domains"/>
    <property type="match status" value="2"/>
</dbReference>
<name>A0A9P1MBH0_9PEZI</name>
<evidence type="ECO:0000256" key="2">
    <source>
        <dbReference type="ARBA" id="ARBA00022448"/>
    </source>
</evidence>
<dbReference type="GO" id="GO:0015295">
    <property type="term" value="F:solute:proton symporter activity"/>
    <property type="evidence" value="ECO:0007669"/>
    <property type="project" value="TreeGrafter"/>
</dbReference>
<keyword evidence="2" id="KW-0813">Transport</keyword>
<comment type="subcellular location">
    <subcellularLocation>
        <location evidence="1">Membrane</location>
        <topology evidence="1">Multi-pass membrane protein</topology>
    </subcellularLocation>
</comment>
<proteinExistence type="predicted"/>
<evidence type="ECO:0000256" key="5">
    <source>
        <dbReference type="ARBA" id="ARBA00023136"/>
    </source>
</evidence>
<reference evidence="8" key="1">
    <citation type="submission" date="2022-11" db="EMBL/GenBank/DDBJ databases">
        <authorList>
            <person name="Scott C."/>
            <person name="Bruce N."/>
        </authorList>
    </citation>
    <scope>NUCLEOTIDE SEQUENCE</scope>
</reference>
<protein>
    <recommendedName>
        <fullName evidence="7">Major facilitator superfamily (MFS) profile domain-containing protein</fullName>
    </recommendedName>
</protein>
<evidence type="ECO:0000259" key="7">
    <source>
        <dbReference type="PROSITE" id="PS50850"/>
    </source>
</evidence>
<keyword evidence="4 6" id="KW-1133">Transmembrane helix</keyword>
<dbReference type="InterPro" id="IPR036259">
    <property type="entry name" value="MFS_trans_sf"/>
</dbReference>
<evidence type="ECO:0000313" key="8">
    <source>
        <dbReference type="EMBL" id="CAI4215350.1"/>
    </source>
</evidence>
<feature type="transmembrane region" description="Helical" evidence="6">
    <location>
        <begin position="314"/>
        <end position="338"/>
    </location>
</feature>
<evidence type="ECO:0000256" key="6">
    <source>
        <dbReference type="SAM" id="Phobius"/>
    </source>
</evidence>
<evidence type="ECO:0000256" key="3">
    <source>
        <dbReference type="ARBA" id="ARBA00022692"/>
    </source>
</evidence>
<dbReference type="EMBL" id="CALLCH030000012">
    <property type="protein sequence ID" value="CAI4215350.1"/>
    <property type="molecule type" value="Genomic_DNA"/>
</dbReference>
<dbReference type="GO" id="GO:1905135">
    <property type="term" value="P:biotin import across plasma membrane"/>
    <property type="evidence" value="ECO:0007669"/>
    <property type="project" value="TreeGrafter"/>
</dbReference>
<evidence type="ECO:0000313" key="9">
    <source>
        <dbReference type="Proteomes" id="UP000838763"/>
    </source>
</evidence>
<accession>A0A9P1MBH0</accession>
<evidence type="ECO:0000256" key="4">
    <source>
        <dbReference type="ARBA" id="ARBA00022989"/>
    </source>
</evidence>
<gene>
    <name evidence="8" type="ORF">PPNO1_LOCUS5063</name>
</gene>
<feature type="transmembrane region" description="Helical" evidence="6">
    <location>
        <begin position="437"/>
        <end position="461"/>
    </location>
</feature>
<feature type="transmembrane region" description="Helical" evidence="6">
    <location>
        <begin position="160"/>
        <end position="181"/>
    </location>
</feature>
<feature type="transmembrane region" description="Helical" evidence="6">
    <location>
        <begin position="344"/>
        <end position="365"/>
    </location>
</feature>
<sequence>MAEGSRHAHQRGRQVRCRRPFCVSGHRWWRPAQVGRTREQQHFEYDNAAVERVYKKLDLRIIPAFWILYFLCSAIRSNIGISQTMNKDVGHDLITVLGMTPADVSQTLSLFYVSYIIFDFPSNLIMSKVGPRAWMARIVIATGIVGSCFAAVQKPWSAKLLRFLLGAVIAGMWPGMSLYLTHFYPPSRTGKRIGMYFTAAQVSAAVVGLISAGFQLMDGVGGLTGFRWMFLLYGLVTIVVGVVLLWWLPDKPLPPGEVRERSGLMKFLPAVPEALTGEDAVIHYHELRRVYHMKHWTLKDLTYVLLDWRLWPLLFMYFGVVGVGIGTQLYGGIIIGSINPNFTGIQISLLFAPIWIMDLIAILIFTPLSDRFHSRRAILFSIAVCIQITGLLTTTFALKNSWARYGGLLMVGFGLGPTVPICMAWTNEIFQGRHGEVGVAAATALVSGLGNLGSIVTTYALYTGWAADSAPGPHRFRKSNLVMIGILCISLLSSLVNMVLLRIFGTKRSRHGAAGDDSASSFDDGAAKREVEERGLAGCLLAQEINRKHAVPHGQTCHQVFEPLPPGGLLSLLG</sequence>
<keyword evidence="9" id="KW-1185">Reference proteome</keyword>
<feature type="transmembrane region" description="Helical" evidence="6">
    <location>
        <begin position="377"/>
        <end position="398"/>
    </location>
</feature>
<dbReference type="Pfam" id="PF07690">
    <property type="entry name" value="MFS_1"/>
    <property type="match status" value="1"/>
</dbReference>
<dbReference type="PANTHER" id="PTHR43791:SF33">
    <property type="entry name" value="VITAMIN H TRANSPORTER 1"/>
    <property type="match status" value="1"/>
</dbReference>
<keyword evidence="5 6" id="KW-0472">Membrane</keyword>
<dbReference type="PROSITE" id="PS50850">
    <property type="entry name" value="MFS"/>
    <property type="match status" value="1"/>
</dbReference>
<feature type="transmembrane region" description="Helical" evidence="6">
    <location>
        <begin position="134"/>
        <end position="154"/>
    </location>
</feature>